<dbReference type="SUPFAM" id="SSF53474">
    <property type="entry name" value="alpha/beta-Hydrolases"/>
    <property type="match status" value="1"/>
</dbReference>
<evidence type="ECO:0000313" key="3">
    <source>
        <dbReference type="EMBL" id="KIW11591.1"/>
    </source>
</evidence>
<organism evidence="3 4">
    <name type="scientific">Exophiala spinifera</name>
    <dbReference type="NCBI Taxonomy" id="91928"/>
    <lineage>
        <taxon>Eukaryota</taxon>
        <taxon>Fungi</taxon>
        <taxon>Dikarya</taxon>
        <taxon>Ascomycota</taxon>
        <taxon>Pezizomycotina</taxon>
        <taxon>Eurotiomycetes</taxon>
        <taxon>Chaetothyriomycetidae</taxon>
        <taxon>Chaetothyriales</taxon>
        <taxon>Herpotrichiellaceae</taxon>
        <taxon>Exophiala</taxon>
    </lineage>
</organism>
<evidence type="ECO:0000256" key="1">
    <source>
        <dbReference type="SAM" id="MobiDB-lite"/>
    </source>
</evidence>
<dbReference type="RefSeq" id="XP_016231807.1">
    <property type="nucleotide sequence ID" value="XM_016385205.1"/>
</dbReference>
<dbReference type="STRING" id="91928.A0A0D1Y9D3"/>
<evidence type="ECO:0008006" key="5">
    <source>
        <dbReference type="Google" id="ProtNLM"/>
    </source>
</evidence>
<dbReference type="PANTHER" id="PTHR11440">
    <property type="entry name" value="LECITHIN-CHOLESTEROL ACYLTRANSFERASE-RELATED"/>
    <property type="match status" value="1"/>
</dbReference>
<gene>
    <name evidence="3" type="ORF">PV08_10892</name>
</gene>
<dbReference type="OrthoDB" id="190846at2759"/>
<dbReference type="GeneID" id="27337975"/>
<dbReference type="Gene3D" id="3.40.50.1820">
    <property type="entry name" value="alpha/beta hydrolase"/>
    <property type="match status" value="1"/>
</dbReference>
<evidence type="ECO:0000256" key="2">
    <source>
        <dbReference type="SAM" id="Phobius"/>
    </source>
</evidence>
<dbReference type="Proteomes" id="UP000053328">
    <property type="component" value="Unassembled WGS sequence"/>
</dbReference>
<keyword evidence="4" id="KW-1185">Reference proteome</keyword>
<dbReference type="HOGENOM" id="CLU_016065_1_0_1"/>
<reference evidence="3 4" key="1">
    <citation type="submission" date="2015-01" db="EMBL/GenBank/DDBJ databases">
        <title>The Genome Sequence of Exophiala spinifera CBS89968.</title>
        <authorList>
            <consortium name="The Broad Institute Genomics Platform"/>
            <person name="Cuomo C."/>
            <person name="de Hoog S."/>
            <person name="Gorbushina A."/>
            <person name="Stielow B."/>
            <person name="Teixiera M."/>
            <person name="Abouelleil A."/>
            <person name="Chapman S.B."/>
            <person name="Priest M."/>
            <person name="Young S.K."/>
            <person name="Wortman J."/>
            <person name="Nusbaum C."/>
            <person name="Birren B."/>
        </authorList>
    </citation>
    <scope>NUCLEOTIDE SEQUENCE [LARGE SCALE GENOMIC DNA]</scope>
    <source>
        <strain evidence="3 4">CBS 89968</strain>
    </source>
</reference>
<feature type="transmembrane region" description="Helical" evidence="2">
    <location>
        <begin position="57"/>
        <end position="75"/>
    </location>
</feature>
<dbReference type="InterPro" id="IPR003386">
    <property type="entry name" value="LACT/PDAT_acylTrfase"/>
</dbReference>
<name>A0A0D1Y9D3_9EURO</name>
<feature type="region of interest" description="Disordered" evidence="1">
    <location>
        <begin position="1"/>
        <end position="30"/>
    </location>
</feature>
<dbReference type="InterPro" id="IPR029058">
    <property type="entry name" value="AB_hydrolase_fold"/>
</dbReference>
<keyword evidence="2" id="KW-0812">Transmembrane</keyword>
<dbReference type="VEuPathDB" id="FungiDB:PV08_10892"/>
<protein>
    <recommendedName>
        <fullName evidence="5">Phospholipid:diacylglycerol acyltransferase</fullName>
    </recommendedName>
</protein>
<dbReference type="GO" id="GO:0006629">
    <property type="term" value="P:lipid metabolic process"/>
    <property type="evidence" value="ECO:0007669"/>
    <property type="project" value="InterPro"/>
</dbReference>
<dbReference type="Pfam" id="PF02450">
    <property type="entry name" value="LCAT"/>
    <property type="match status" value="1"/>
</dbReference>
<sequence length="640" mass="71868">MSTLRRRIANVVQDTPSESTSRESTPDDHDELKLVATKKLEKLEKLKKHKGSKRRSGIIFGLGGVLGLLLALLFAQSQDVIKLEGLLEVNLDSLMDAIPAGIIKDVKDLSMAERDVVNYDSFAVGLHLQSQGISAHHPVIMVPGVISTGLESWSTGEKSRQYFRKRLWGSWSMMRALILDQAAWKKHIMLDKETGLDPPGIKLRAAQGFDATDFFITGYWIWNKILENLATIGYDPTNAFTAAYDWRLSYANLEIRDQYFTRLKSYIEVAHSTTGKKIVLVSHSMGSQVVLYFMKWVEHKDHGKGGSDWVNTYIDSWINISGCMLGTAKDIPAVLSGEMKDTAQLNAFAVYGLEKFLSKGDRAEIFRAMPGLSSMLPKGGEAVWGNDTWAPDDLPYPEQNRTHGLFLSFKPKFNATGPPRKNMTMTETFDYLLESTEPWYREQVLHAYSHGVAHTEAEVERNEDNPRTWLNPLEARLPLAPNLKIYCFYGIGKPTERSYFYKDNENPLHGNINITIDTSVSSSNGRLQQAGSIDHGVVFGEGDGTVNLLSTGYMCAKGWKKIKRYNPAGVKVTTYEMPHEPDRFSPRGGPNTGDHVDILGRSSLNDLILRVAGGRGHEIEENYESRIWEISEKVQVFDHE</sequence>
<dbReference type="GO" id="GO:0008374">
    <property type="term" value="F:O-acyltransferase activity"/>
    <property type="evidence" value="ECO:0007669"/>
    <property type="project" value="InterPro"/>
</dbReference>
<keyword evidence="2" id="KW-0472">Membrane</keyword>
<accession>A0A0D1Y9D3</accession>
<proteinExistence type="predicted"/>
<dbReference type="EMBL" id="KN847499">
    <property type="protein sequence ID" value="KIW11591.1"/>
    <property type="molecule type" value="Genomic_DNA"/>
</dbReference>
<feature type="compositionally biased region" description="Basic and acidic residues" evidence="1">
    <location>
        <begin position="20"/>
        <end position="30"/>
    </location>
</feature>
<keyword evidence="2" id="KW-1133">Transmembrane helix</keyword>
<evidence type="ECO:0000313" key="4">
    <source>
        <dbReference type="Proteomes" id="UP000053328"/>
    </source>
</evidence>
<dbReference type="AlphaFoldDB" id="A0A0D1Y9D3"/>